<evidence type="ECO:0000313" key="2">
    <source>
        <dbReference type="Proteomes" id="UP000010793"/>
    </source>
</evidence>
<dbReference type="NCBIfam" id="TIGR00099">
    <property type="entry name" value="Cof-subfamily"/>
    <property type="match status" value="1"/>
</dbReference>
<dbReference type="PROSITE" id="PS01229">
    <property type="entry name" value="COF_2"/>
    <property type="match status" value="1"/>
</dbReference>
<accession>A0A3B6VKQ0</accession>
<dbReference type="SFLD" id="SFLDG01144">
    <property type="entry name" value="C2.B.4:_PGP_Like"/>
    <property type="match status" value="1"/>
</dbReference>
<dbReference type="GO" id="GO:0016791">
    <property type="term" value="F:phosphatase activity"/>
    <property type="evidence" value="ECO:0007669"/>
    <property type="project" value="UniProtKB-ARBA"/>
</dbReference>
<gene>
    <name evidence="1" type="ORF">BPP43_06120</name>
</gene>
<proteinExistence type="predicted"/>
<dbReference type="PROSITE" id="PS01228">
    <property type="entry name" value="COF_1"/>
    <property type="match status" value="1"/>
</dbReference>
<dbReference type="CDD" id="cd07516">
    <property type="entry name" value="HAD_Pase"/>
    <property type="match status" value="1"/>
</dbReference>
<dbReference type="GO" id="GO:0005829">
    <property type="term" value="C:cytosol"/>
    <property type="evidence" value="ECO:0007669"/>
    <property type="project" value="TreeGrafter"/>
</dbReference>
<dbReference type="Gene3D" id="3.40.50.1000">
    <property type="entry name" value="HAD superfamily/HAD-like"/>
    <property type="match status" value="1"/>
</dbReference>
<protein>
    <submittedName>
        <fullName evidence="1">Putative hydrolase</fullName>
    </submittedName>
</protein>
<dbReference type="InterPro" id="IPR036412">
    <property type="entry name" value="HAD-like_sf"/>
</dbReference>
<reference evidence="1 2" key="1">
    <citation type="journal article" date="2013" name="Genome Announc.">
        <title>Complete Genome Sequence of the Porcine Strain Brachyspira pilosicoli P43/6/78(T.).</title>
        <authorList>
            <person name="Lin C."/>
            <person name="den Bakker H.C."/>
            <person name="Suzuki H."/>
            <person name="Lefebure T."/>
            <person name="Ponnala L."/>
            <person name="Sun Q."/>
            <person name="Stanhope M.J."/>
            <person name="Wiedmann M."/>
            <person name="Duhamel G.E."/>
        </authorList>
    </citation>
    <scope>NUCLEOTIDE SEQUENCE [LARGE SCALE GENOMIC DNA]</scope>
    <source>
        <strain evidence="1 2">P43/6/78</strain>
    </source>
</reference>
<dbReference type="NCBIfam" id="TIGR01484">
    <property type="entry name" value="HAD-SF-IIB"/>
    <property type="match status" value="1"/>
</dbReference>
<organism evidence="1 2">
    <name type="scientific">Brachyspira pilosicoli P43/6/78</name>
    <dbReference type="NCBI Taxonomy" id="1042417"/>
    <lineage>
        <taxon>Bacteria</taxon>
        <taxon>Pseudomonadati</taxon>
        <taxon>Spirochaetota</taxon>
        <taxon>Spirochaetia</taxon>
        <taxon>Brachyspirales</taxon>
        <taxon>Brachyspiraceae</taxon>
        <taxon>Brachyspira</taxon>
    </lineage>
</organism>
<dbReference type="SFLD" id="SFLDS00003">
    <property type="entry name" value="Haloacid_Dehalogenase"/>
    <property type="match status" value="1"/>
</dbReference>
<dbReference type="PANTHER" id="PTHR10000:SF8">
    <property type="entry name" value="HAD SUPERFAMILY HYDROLASE-LIKE, TYPE 3"/>
    <property type="match status" value="1"/>
</dbReference>
<dbReference type="Gene3D" id="3.30.1240.10">
    <property type="match status" value="1"/>
</dbReference>
<dbReference type="KEGG" id="bpip:BPP43_06120"/>
<dbReference type="GeneID" id="56440370"/>
<evidence type="ECO:0000313" key="1">
    <source>
        <dbReference type="EMBL" id="AGA66466.1"/>
    </source>
</evidence>
<keyword evidence="1" id="KW-0378">Hydrolase</keyword>
<dbReference type="RefSeq" id="WP_013244741.1">
    <property type="nucleotide sequence ID" value="NC_019908.1"/>
</dbReference>
<keyword evidence="2" id="KW-1185">Reference proteome</keyword>
<dbReference type="GO" id="GO:0000287">
    <property type="term" value="F:magnesium ion binding"/>
    <property type="evidence" value="ECO:0007669"/>
    <property type="project" value="TreeGrafter"/>
</dbReference>
<dbReference type="AlphaFoldDB" id="A0A3B6VKQ0"/>
<dbReference type="InterPro" id="IPR000150">
    <property type="entry name" value="Cof"/>
</dbReference>
<dbReference type="Proteomes" id="UP000010793">
    <property type="component" value="Chromosome"/>
</dbReference>
<name>A0A3B6VKQ0_BRAPL</name>
<dbReference type="InterPro" id="IPR023214">
    <property type="entry name" value="HAD_sf"/>
</dbReference>
<dbReference type="EMBL" id="CP002873">
    <property type="protein sequence ID" value="AGA66466.1"/>
    <property type="molecule type" value="Genomic_DNA"/>
</dbReference>
<dbReference type="Pfam" id="PF08282">
    <property type="entry name" value="Hydrolase_3"/>
    <property type="match status" value="1"/>
</dbReference>
<dbReference type="InterPro" id="IPR006379">
    <property type="entry name" value="HAD-SF_hydro_IIB"/>
</dbReference>
<dbReference type="SFLD" id="SFLDG01140">
    <property type="entry name" value="C2.B:_Phosphomannomutase_and_P"/>
    <property type="match status" value="1"/>
</dbReference>
<dbReference type="PANTHER" id="PTHR10000">
    <property type="entry name" value="PHOSPHOSERINE PHOSPHATASE"/>
    <property type="match status" value="1"/>
</dbReference>
<sequence>MHDIKLIATDLDGTLLNNDSEISDYNRDVLKHCINNGIELIFASGRPFDGLKRYSKYLDNNNYSIVCNGSVITDSEGNIVYNEVIKEKDVFYLMDIAKSYDVYLHVYNGNQYIVSEEDIYFKNYAQKENITDVVIGFDSIDNYNFSKMLFIGENDVLSNLETYIRDNLDVHTSFSHPNFLEVLASGINKGSALKWLCDKKGIDRKNVIAFGDNYNDIEMIEFAGVGVAMENGEDILKQRADYIALTNEDDGLGKFLKGLFNL</sequence>
<dbReference type="SUPFAM" id="SSF56784">
    <property type="entry name" value="HAD-like"/>
    <property type="match status" value="1"/>
</dbReference>